<organism evidence="6 7">
    <name type="scientific">Jiella sonneratiae</name>
    <dbReference type="NCBI Taxonomy" id="2816856"/>
    <lineage>
        <taxon>Bacteria</taxon>
        <taxon>Pseudomonadati</taxon>
        <taxon>Pseudomonadota</taxon>
        <taxon>Alphaproteobacteria</taxon>
        <taxon>Hyphomicrobiales</taxon>
        <taxon>Aurantimonadaceae</taxon>
        <taxon>Jiella</taxon>
    </lineage>
</organism>
<evidence type="ECO:0000259" key="5">
    <source>
        <dbReference type="Pfam" id="PF05036"/>
    </source>
</evidence>
<proteinExistence type="inferred from homology"/>
<protein>
    <submittedName>
        <fullName evidence="6">Lytic transglycosylase domain-containing protein</fullName>
    </submittedName>
</protein>
<dbReference type="EMBL" id="JAFMPY010000017">
    <property type="protein sequence ID" value="MBO0905057.1"/>
    <property type="molecule type" value="Genomic_DNA"/>
</dbReference>
<reference evidence="6 7" key="1">
    <citation type="submission" date="2021-03" db="EMBL/GenBank/DDBJ databases">
        <title>Whole genome sequence of Jiella sp. MQZ13P-4.</title>
        <authorList>
            <person name="Tuo L."/>
        </authorList>
    </citation>
    <scope>NUCLEOTIDE SEQUENCE [LARGE SCALE GENOMIC DNA]</scope>
    <source>
        <strain evidence="6 7">MQZ13P-4</strain>
    </source>
</reference>
<feature type="region of interest" description="Disordered" evidence="3">
    <location>
        <begin position="62"/>
        <end position="95"/>
    </location>
</feature>
<evidence type="ECO:0000313" key="7">
    <source>
        <dbReference type="Proteomes" id="UP000664288"/>
    </source>
</evidence>
<dbReference type="PANTHER" id="PTHR37423">
    <property type="entry name" value="SOLUBLE LYTIC MUREIN TRANSGLYCOSYLASE-RELATED"/>
    <property type="match status" value="1"/>
</dbReference>
<dbReference type="Pfam" id="PF05036">
    <property type="entry name" value="SPOR"/>
    <property type="match status" value="1"/>
</dbReference>
<dbReference type="SUPFAM" id="SSF53955">
    <property type="entry name" value="Lysozyme-like"/>
    <property type="match status" value="1"/>
</dbReference>
<dbReference type="InterPro" id="IPR023346">
    <property type="entry name" value="Lysozyme-like_dom_sf"/>
</dbReference>
<dbReference type="PANTHER" id="PTHR37423:SF2">
    <property type="entry name" value="MEMBRANE-BOUND LYTIC MUREIN TRANSGLYCOSYLASE C"/>
    <property type="match status" value="1"/>
</dbReference>
<sequence>MSATGGTDCPGTRRKRRRDAAPAKRPLLAALLALAAALAPPGGPQARADPLRLGGDAATALPALAYPPSPPRLHPPADVPGETAAADDGEEENDGDASAVKRICSLIAANADAVGMPRSFFARLIWKESRFDAKAVSPVGAQGIAQFMPYTAAERGLSDPYDTAEAIRHSALFLADLRSELGNWGLAAAAYNGGINRVKRWIAVGGQLPFETESYVAAITFRPADWFREDGREIEPRPLEEGEEFEAACEKLPVMKSRAIFASVESAPMRPWGAQVAGNPSQSVAMAMFRRVKSAHPAIFGDEKPIVLRQRAPGRGRIWAVRIGADSRAEANAFCTRLQGAGGSCIVLKNR</sequence>
<evidence type="ECO:0000259" key="4">
    <source>
        <dbReference type="Pfam" id="PF01464"/>
    </source>
</evidence>
<comment type="caution">
    <text evidence="6">The sequence shown here is derived from an EMBL/GenBank/DDBJ whole genome shotgun (WGS) entry which is preliminary data.</text>
</comment>
<dbReference type="RefSeq" id="WP_207351698.1">
    <property type="nucleotide sequence ID" value="NZ_JAFMPY010000017.1"/>
</dbReference>
<accession>A0ABS3J5W1</accession>
<feature type="domain" description="Transglycosylase SLT" evidence="4">
    <location>
        <begin position="106"/>
        <end position="204"/>
    </location>
</feature>
<feature type="compositionally biased region" description="Pro residues" evidence="3">
    <location>
        <begin position="65"/>
        <end position="78"/>
    </location>
</feature>
<gene>
    <name evidence="6" type="ORF">J1C47_15540</name>
</gene>
<feature type="compositionally biased region" description="Acidic residues" evidence="3">
    <location>
        <begin position="85"/>
        <end position="95"/>
    </location>
</feature>
<comment type="similarity">
    <text evidence="2">Belongs to the virb1 family.</text>
</comment>
<comment type="similarity">
    <text evidence="1">Belongs to the transglycosylase Slt family.</text>
</comment>
<evidence type="ECO:0000256" key="3">
    <source>
        <dbReference type="SAM" id="MobiDB-lite"/>
    </source>
</evidence>
<dbReference type="CDD" id="cd00254">
    <property type="entry name" value="LT-like"/>
    <property type="match status" value="1"/>
</dbReference>
<evidence type="ECO:0000256" key="2">
    <source>
        <dbReference type="ARBA" id="ARBA00009387"/>
    </source>
</evidence>
<dbReference type="Pfam" id="PF01464">
    <property type="entry name" value="SLT"/>
    <property type="match status" value="1"/>
</dbReference>
<feature type="region of interest" description="Disordered" evidence="3">
    <location>
        <begin position="1"/>
        <end position="22"/>
    </location>
</feature>
<name>A0ABS3J5W1_9HYPH</name>
<evidence type="ECO:0000313" key="6">
    <source>
        <dbReference type="EMBL" id="MBO0905057.1"/>
    </source>
</evidence>
<feature type="domain" description="SPOR" evidence="5">
    <location>
        <begin position="271"/>
        <end position="349"/>
    </location>
</feature>
<keyword evidence="7" id="KW-1185">Reference proteome</keyword>
<dbReference type="Proteomes" id="UP000664288">
    <property type="component" value="Unassembled WGS sequence"/>
</dbReference>
<evidence type="ECO:0000256" key="1">
    <source>
        <dbReference type="ARBA" id="ARBA00007734"/>
    </source>
</evidence>
<dbReference type="InterPro" id="IPR007730">
    <property type="entry name" value="SPOR-like_dom"/>
</dbReference>
<dbReference type="Gene3D" id="1.10.530.10">
    <property type="match status" value="1"/>
</dbReference>
<dbReference type="InterPro" id="IPR008258">
    <property type="entry name" value="Transglycosylase_SLT_dom_1"/>
</dbReference>